<feature type="compositionally biased region" description="Basic and acidic residues" evidence="1">
    <location>
        <begin position="30"/>
        <end position="43"/>
    </location>
</feature>
<sequence>MRAPGTAGDEIPEDQIPKDEIPEDQIPEDQIPKDEIPEDKIPEDQIPGNEIPEDQIPKDEIPEDQIPKGLKMCVSSGNGSEGTPAGQKHLHVPSIIGDLGPFNPGLPVEVPVWLAINLKQRQKCRLIPPEWMDVGEDGGSAFSSGLQNNVAFSWGEGEKTTQNPSIPGCILGKLEEIRDQERKEDTFTPMPSPYYMELTKLLLN</sequence>
<dbReference type="PANTHER" id="PTHR12772">
    <property type="entry name" value="DNA REPLICATION COMPLEX GINS PROTEIN PSF2"/>
    <property type="match status" value="1"/>
</dbReference>
<dbReference type="PANTHER" id="PTHR12772:SF0">
    <property type="entry name" value="DNA REPLICATION COMPLEX GINS PROTEIN PSF2"/>
    <property type="match status" value="1"/>
</dbReference>
<dbReference type="Gene3D" id="3.40.5.50">
    <property type="match status" value="1"/>
</dbReference>
<dbReference type="FunFam" id="3.40.5.50:FF:000002">
    <property type="entry name" value="DNA replication complex GINS protein PSF2"/>
    <property type="match status" value="1"/>
</dbReference>
<dbReference type="InterPro" id="IPR007257">
    <property type="entry name" value="GINS_Psf2"/>
</dbReference>
<organism evidence="3 4">
    <name type="scientific">Lonchura striata</name>
    <name type="common">white-rumped munia</name>
    <dbReference type="NCBI Taxonomy" id="40157"/>
    <lineage>
        <taxon>Eukaryota</taxon>
        <taxon>Metazoa</taxon>
        <taxon>Chordata</taxon>
        <taxon>Craniata</taxon>
        <taxon>Vertebrata</taxon>
        <taxon>Euteleostomi</taxon>
        <taxon>Archelosauria</taxon>
        <taxon>Archosauria</taxon>
        <taxon>Dinosauria</taxon>
        <taxon>Saurischia</taxon>
        <taxon>Theropoda</taxon>
        <taxon>Coelurosauria</taxon>
        <taxon>Aves</taxon>
        <taxon>Neognathae</taxon>
        <taxon>Neoaves</taxon>
        <taxon>Telluraves</taxon>
        <taxon>Australaves</taxon>
        <taxon>Passeriformes</taxon>
        <taxon>Passeroidea</taxon>
        <taxon>Estrildidae</taxon>
        <taxon>Estrildinae</taxon>
        <taxon>Lonchura</taxon>
    </lineage>
</organism>
<keyword evidence="4" id="KW-1185">Reference proteome</keyword>
<dbReference type="Proteomes" id="UP000197619">
    <property type="component" value="Unassembled WGS sequence"/>
</dbReference>
<feature type="domain" description="DNA replication complex GINS protein PSF2 N-terminal" evidence="2">
    <location>
        <begin position="95"/>
        <end position="127"/>
    </location>
</feature>
<dbReference type="SUPFAM" id="SSF160059">
    <property type="entry name" value="PriA/YqbF domain"/>
    <property type="match status" value="1"/>
</dbReference>
<name>A0A218UIQ3_9PASE</name>
<comment type="caution">
    <text evidence="3">The sequence shown here is derived from an EMBL/GenBank/DDBJ whole genome shotgun (WGS) entry which is preliminary data.</text>
</comment>
<dbReference type="CDD" id="cd21694">
    <property type="entry name" value="GINS_B_Psf2"/>
    <property type="match status" value="1"/>
</dbReference>
<gene>
    <name evidence="3" type="primary">GINS2</name>
    <name evidence="3" type="ORF">RLOC_00002993</name>
</gene>
<dbReference type="GO" id="GO:0006260">
    <property type="term" value="P:DNA replication"/>
    <property type="evidence" value="ECO:0007669"/>
    <property type="project" value="InterPro"/>
</dbReference>
<accession>A0A218UIQ3</accession>
<protein>
    <submittedName>
        <fullName evidence="3">DNA replication complex GINS protein PSF2</fullName>
    </submittedName>
</protein>
<dbReference type="GO" id="GO:0000811">
    <property type="term" value="C:GINS complex"/>
    <property type="evidence" value="ECO:0007669"/>
    <property type="project" value="TreeGrafter"/>
</dbReference>
<evidence type="ECO:0000256" key="1">
    <source>
        <dbReference type="SAM" id="MobiDB-lite"/>
    </source>
</evidence>
<evidence type="ECO:0000313" key="4">
    <source>
        <dbReference type="Proteomes" id="UP000197619"/>
    </source>
</evidence>
<reference evidence="3 4" key="1">
    <citation type="submission" date="2017-05" db="EMBL/GenBank/DDBJ databases">
        <title>Genome of assembly of the Bengalese finch, Lonchura striata domestica.</title>
        <authorList>
            <person name="Colquitt B.M."/>
            <person name="Brainard M.S."/>
        </authorList>
    </citation>
    <scope>NUCLEOTIDE SEQUENCE [LARGE SCALE GENOMIC DNA]</scope>
    <source>
        <strain evidence="3">White83orange57</strain>
    </source>
</reference>
<evidence type="ECO:0000259" key="2">
    <source>
        <dbReference type="Pfam" id="PF25005"/>
    </source>
</evidence>
<dbReference type="AlphaFoldDB" id="A0A218UIQ3"/>
<proteinExistence type="predicted"/>
<feature type="region of interest" description="Disordered" evidence="1">
    <location>
        <begin position="1"/>
        <end position="65"/>
    </location>
</feature>
<dbReference type="GO" id="GO:0000727">
    <property type="term" value="P:double-strand break repair via break-induced replication"/>
    <property type="evidence" value="ECO:0007669"/>
    <property type="project" value="TreeGrafter"/>
</dbReference>
<dbReference type="InterPro" id="IPR056784">
    <property type="entry name" value="PSF2_N"/>
</dbReference>
<evidence type="ECO:0000313" key="3">
    <source>
        <dbReference type="EMBL" id="OWK53242.1"/>
    </source>
</evidence>
<dbReference type="EMBL" id="MUZQ01000296">
    <property type="protein sequence ID" value="OWK53242.1"/>
    <property type="molecule type" value="Genomic_DNA"/>
</dbReference>
<dbReference type="Pfam" id="PF25005">
    <property type="entry name" value="PSF2_N"/>
    <property type="match status" value="1"/>
</dbReference>
<dbReference type="Gene3D" id="1.20.58.1020">
    <property type="match status" value="1"/>
</dbReference>